<dbReference type="InterPro" id="IPR051324">
    <property type="entry name" value="Stress/Tellurium_Resist"/>
</dbReference>
<evidence type="ECO:0000259" key="3">
    <source>
        <dbReference type="Pfam" id="PF02342"/>
    </source>
</evidence>
<accession>A0A3G2E5Z4</accession>
<reference evidence="4 5" key="1">
    <citation type="submission" date="2018-10" db="EMBL/GenBank/DDBJ databases">
        <title>Effects of UV and annual dynamics of microbial communities in freshwater RAS systems.</title>
        <authorList>
            <person name="Bekkelund A.K."/>
            <person name="Hansen B.R."/>
            <person name="Stokken H."/>
            <person name="Eriksen B.F."/>
            <person name="Kashulin N.A."/>
        </authorList>
    </citation>
    <scope>NUCLEOTIDE SEQUENCE [LARGE SCALE GENOMIC DNA]</scope>
    <source>
        <strain evidence="4 5">BHSEK</strain>
    </source>
</reference>
<dbReference type="InterPro" id="IPR003325">
    <property type="entry name" value="TerD"/>
</dbReference>
<evidence type="ECO:0000313" key="4">
    <source>
        <dbReference type="EMBL" id="AYM75402.1"/>
    </source>
</evidence>
<dbReference type="PIRSF" id="PIRSF037118">
    <property type="entry name" value="Tellurite_resistance_TerA"/>
    <property type="match status" value="1"/>
</dbReference>
<dbReference type="EMBL" id="CP033019">
    <property type="protein sequence ID" value="AYM75402.1"/>
    <property type="molecule type" value="Genomic_DNA"/>
</dbReference>
<evidence type="ECO:0000256" key="1">
    <source>
        <dbReference type="ARBA" id="ARBA00022686"/>
    </source>
</evidence>
<proteinExistence type="predicted"/>
<feature type="compositionally biased region" description="Pro residues" evidence="2">
    <location>
        <begin position="174"/>
        <end position="186"/>
    </location>
</feature>
<dbReference type="PANTHER" id="PTHR32097:SF3">
    <property type="entry name" value="TELLURITE RESISTANCE PROTEIN"/>
    <property type="match status" value="1"/>
</dbReference>
<dbReference type="Gene3D" id="2.60.60.30">
    <property type="entry name" value="sav2460 like domains"/>
    <property type="match status" value="2"/>
</dbReference>
<dbReference type="AlphaFoldDB" id="A0A3G2E5Z4"/>
<feature type="domain" description="TerD" evidence="3">
    <location>
        <begin position="29"/>
        <end position="163"/>
    </location>
</feature>
<evidence type="ECO:0000256" key="2">
    <source>
        <dbReference type="SAM" id="MobiDB-lite"/>
    </source>
</evidence>
<dbReference type="InterPro" id="IPR017115">
    <property type="entry name" value="Tellurite_resistance_TerA"/>
</dbReference>
<dbReference type="GO" id="GO:0046690">
    <property type="term" value="P:response to tellurium ion"/>
    <property type="evidence" value="ECO:0007669"/>
    <property type="project" value="UniProtKB-KW"/>
</dbReference>
<keyword evidence="1" id="KW-0778">Tellurium resistance</keyword>
<dbReference type="Pfam" id="PF02342">
    <property type="entry name" value="TerD"/>
    <property type="match status" value="1"/>
</dbReference>
<name>A0A3G2E5Z4_9BURK</name>
<gene>
    <name evidence="4" type="ORF">D9M09_05990</name>
</gene>
<protein>
    <submittedName>
        <fullName evidence="4">Tellurium resistance protein</fullName>
    </submittedName>
</protein>
<feature type="region of interest" description="Disordered" evidence="2">
    <location>
        <begin position="168"/>
        <end position="189"/>
    </location>
</feature>
<evidence type="ECO:0000313" key="5">
    <source>
        <dbReference type="Proteomes" id="UP000279594"/>
    </source>
</evidence>
<dbReference type="RefSeq" id="WP_121668806.1">
    <property type="nucleotide sequence ID" value="NZ_CP033019.1"/>
</dbReference>
<dbReference type="PANTHER" id="PTHR32097">
    <property type="entry name" value="CAMP-BINDING PROTEIN 1-RELATED"/>
    <property type="match status" value="1"/>
</dbReference>
<organism evidence="4 5">
    <name type="scientific">Janthinobacterium agaricidamnosum</name>
    <dbReference type="NCBI Taxonomy" id="55508"/>
    <lineage>
        <taxon>Bacteria</taxon>
        <taxon>Pseudomonadati</taxon>
        <taxon>Pseudomonadota</taxon>
        <taxon>Betaproteobacteria</taxon>
        <taxon>Burkholderiales</taxon>
        <taxon>Oxalobacteraceae</taxon>
        <taxon>Janthinobacterium</taxon>
    </lineage>
</organism>
<dbReference type="Proteomes" id="UP000279594">
    <property type="component" value="Chromosome"/>
</dbReference>
<keyword evidence="5" id="KW-1185">Reference proteome</keyword>
<sequence length="414" mass="44179">MTNFTRGQKGKLTDLGLNGPFAVTLDIVSGSMEVDVSCFGVDAAGKLSDDRYMVFYNQKSAPDNAVTVELNGPRSTFQVDLSRLPASIDKLVFTAATEQGSMRALGNSSMALGQAATFAFTGNDFQDEKAVIIGELYRRDGSWRFGAVGQGFAGGLAALLKHFGGSEAAQSSPSPAPVPAPAPAAPPAANKISLSKIRLEKRGDKISLDKRDSGGYGRIRVNLNWNQNASQGQAPASKLDTGFLGKLFNKPAGRSGGIDLDIGCLFEMSNGSKSAVQALGNSWGAYDRPPYIHLEGDDRTGSVSSGENIFINGTHFDQIKRVLVYAFIYEGVPNWAATDGVVTIEIPGQPTVEVRLDTDSPHAMCAIAMLENHGGNLQVTKLVEYFGGQGKITAHQAMDERYNFGLNWKAGRKD</sequence>
<dbReference type="CDD" id="cd06974">
    <property type="entry name" value="TerD_like"/>
    <property type="match status" value="2"/>
</dbReference>